<feature type="domain" description="SMP-30/Gluconolactonase/LRE-like region" evidence="1">
    <location>
        <begin position="237"/>
        <end position="382"/>
    </location>
</feature>
<dbReference type="SUPFAM" id="SSF63829">
    <property type="entry name" value="Calcium-dependent phosphotriesterase"/>
    <property type="match status" value="1"/>
</dbReference>
<dbReference type="EMBL" id="SOSA01000050">
    <property type="protein sequence ID" value="THC98201.1"/>
    <property type="molecule type" value="Genomic_DNA"/>
</dbReference>
<protein>
    <recommendedName>
        <fullName evidence="1">SMP-30/Gluconolactonase/LRE-like region domain-containing protein</fullName>
    </recommendedName>
</protein>
<dbReference type="PANTHER" id="PTHR47064:SF2">
    <property type="entry name" value="SMP-30_GLUCONOLACTONASE_LRE-LIKE REGION DOMAIN-CONTAINING PROTEIN-RELATED"/>
    <property type="match status" value="1"/>
</dbReference>
<proteinExistence type="predicted"/>
<dbReference type="InterPro" id="IPR011042">
    <property type="entry name" value="6-blade_b-propeller_TolB-like"/>
</dbReference>
<dbReference type="AlphaFoldDB" id="A0A4S3JU42"/>
<comment type="caution">
    <text evidence="2">The sequence shown here is derived from an EMBL/GenBank/DDBJ whole genome shotgun (WGS) entry which is preliminary data.</text>
</comment>
<accession>A0A4S3JU42</accession>
<dbReference type="InterPro" id="IPR052988">
    <property type="entry name" value="Oryzine_lactonohydrolase"/>
</dbReference>
<dbReference type="Proteomes" id="UP000308092">
    <property type="component" value="Unassembled WGS sequence"/>
</dbReference>
<dbReference type="InterPro" id="IPR013658">
    <property type="entry name" value="SGL"/>
</dbReference>
<evidence type="ECO:0000313" key="2">
    <source>
        <dbReference type="EMBL" id="THC98201.1"/>
    </source>
</evidence>
<dbReference type="Gene3D" id="2.120.10.30">
    <property type="entry name" value="TolB, C-terminal domain"/>
    <property type="match status" value="1"/>
</dbReference>
<gene>
    <name evidence="2" type="ORF">EYZ11_002283</name>
</gene>
<sequence length="401" mass="43876">MYSHVCVYNYATRSVVRQWYHFYRNVSTETMPTTFGDTLVANGSTLTDVKSADFVVFDKERGLEILGSEPSYEYMFAVSYAIHEAPVYVESQNKLYLSQLAPPAGYLPQLVVDLNQVPPTLSEFLSDPPVYAPNGGTFHNGKIIWGASGGNQTIEGGEQRVSLRTLDPETNKTTTLVNNYFGYYFNTIDDLAVHPKTGDIWFTDPRMLDPWFPPIAIAHVEAQWADAGADYSWFNGLTDTPPQLPAASYRYNMSSGAVTVVDDSLGQPNGVAFNPEGTIVYISDSVGASGPVDPKYGHGGTPFNTTHHSEDGTQAFNKRPIYLAAGFIPDGLKVAANGCILSAVGRGIDVLDPLGQLLLTIQTNYTVQNFAWTGPELKTLWLMGSGGISKVEWELAGQRLK</sequence>
<dbReference type="STRING" id="1220188.A0A4S3JU42"/>
<dbReference type="PANTHER" id="PTHR47064">
    <property type="entry name" value="PUTATIVE (AFU_ORTHOLOGUE AFUA_1G08990)-RELATED"/>
    <property type="match status" value="1"/>
</dbReference>
<organism evidence="2 3">
    <name type="scientific">Aspergillus tanneri</name>
    <dbReference type="NCBI Taxonomy" id="1220188"/>
    <lineage>
        <taxon>Eukaryota</taxon>
        <taxon>Fungi</taxon>
        <taxon>Dikarya</taxon>
        <taxon>Ascomycota</taxon>
        <taxon>Pezizomycotina</taxon>
        <taxon>Eurotiomycetes</taxon>
        <taxon>Eurotiomycetidae</taxon>
        <taxon>Eurotiales</taxon>
        <taxon>Aspergillaceae</taxon>
        <taxon>Aspergillus</taxon>
        <taxon>Aspergillus subgen. Circumdati</taxon>
    </lineage>
</organism>
<evidence type="ECO:0000259" key="1">
    <source>
        <dbReference type="Pfam" id="PF08450"/>
    </source>
</evidence>
<reference evidence="2 3" key="1">
    <citation type="submission" date="2019-03" db="EMBL/GenBank/DDBJ databases">
        <title>The genome sequence of a newly discovered highly antifungal drug resistant Aspergillus species, Aspergillus tanneri NIH 1004.</title>
        <authorList>
            <person name="Mounaud S."/>
            <person name="Singh I."/>
            <person name="Joardar V."/>
            <person name="Pakala S."/>
            <person name="Pakala S."/>
            <person name="Venepally P."/>
            <person name="Hoover J."/>
            <person name="Nierman W."/>
            <person name="Chung J."/>
            <person name="Losada L."/>
        </authorList>
    </citation>
    <scope>NUCLEOTIDE SEQUENCE [LARGE SCALE GENOMIC DNA]</scope>
    <source>
        <strain evidence="2 3">NIH1004</strain>
    </source>
</reference>
<dbReference type="Pfam" id="PF08450">
    <property type="entry name" value="SGL"/>
    <property type="match status" value="1"/>
</dbReference>
<keyword evidence="3" id="KW-1185">Reference proteome</keyword>
<evidence type="ECO:0000313" key="3">
    <source>
        <dbReference type="Proteomes" id="UP000308092"/>
    </source>
</evidence>
<name>A0A4S3JU42_9EURO</name>
<dbReference type="VEuPathDB" id="FungiDB:EYZ11_002283"/>